<keyword evidence="2" id="KW-0732">Signal</keyword>
<reference evidence="3" key="1">
    <citation type="submission" date="2021-02" db="EMBL/GenBank/DDBJ databases">
        <authorList>
            <person name="Nowell W R."/>
        </authorList>
    </citation>
    <scope>NUCLEOTIDE SEQUENCE</scope>
</reference>
<evidence type="ECO:0000313" key="5">
    <source>
        <dbReference type="Proteomes" id="UP000663832"/>
    </source>
</evidence>
<evidence type="ECO:0000256" key="2">
    <source>
        <dbReference type="SAM" id="SignalP"/>
    </source>
</evidence>
<accession>A0A813MC57</accession>
<feature type="signal peptide" evidence="2">
    <location>
        <begin position="1"/>
        <end position="20"/>
    </location>
</feature>
<dbReference type="Proteomes" id="UP000663832">
    <property type="component" value="Unassembled WGS sequence"/>
</dbReference>
<dbReference type="AlphaFoldDB" id="A0A813MC57"/>
<protein>
    <submittedName>
        <fullName evidence="3">Uncharacterized protein</fullName>
    </submittedName>
</protein>
<evidence type="ECO:0000313" key="3">
    <source>
        <dbReference type="EMBL" id="CAF0720831.1"/>
    </source>
</evidence>
<proteinExistence type="predicted"/>
<evidence type="ECO:0000313" key="6">
    <source>
        <dbReference type="Proteomes" id="UP000663877"/>
    </source>
</evidence>
<feature type="region of interest" description="Disordered" evidence="1">
    <location>
        <begin position="62"/>
        <end position="93"/>
    </location>
</feature>
<dbReference type="EMBL" id="CAJNOM010000149">
    <property type="protein sequence ID" value="CAF1142317.1"/>
    <property type="molecule type" value="Genomic_DNA"/>
</dbReference>
<feature type="chain" id="PRO_5036222333" evidence="2">
    <location>
        <begin position="21"/>
        <end position="93"/>
    </location>
</feature>
<name>A0A813MC57_9BILA</name>
<feature type="compositionally biased region" description="Basic and acidic residues" evidence="1">
    <location>
        <begin position="66"/>
        <end position="93"/>
    </location>
</feature>
<dbReference type="OrthoDB" id="10004067at2759"/>
<dbReference type="Proteomes" id="UP000663877">
    <property type="component" value="Unassembled WGS sequence"/>
</dbReference>
<gene>
    <name evidence="3" type="ORF">BJG266_LOCUS254</name>
    <name evidence="4" type="ORF">QVE165_LOCUS22550</name>
</gene>
<organism evidence="3 6">
    <name type="scientific">Adineta steineri</name>
    <dbReference type="NCBI Taxonomy" id="433720"/>
    <lineage>
        <taxon>Eukaryota</taxon>
        <taxon>Metazoa</taxon>
        <taxon>Spiralia</taxon>
        <taxon>Gnathifera</taxon>
        <taxon>Rotifera</taxon>
        <taxon>Eurotatoria</taxon>
        <taxon>Bdelloidea</taxon>
        <taxon>Adinetida</taxon>
        <taxon>Adinetidae</taxon>
        <taxon>Adineta</taxon>
    </lineage>
</organism>
<dbReference type="EMBL" id="CAJNOI010000001">
    <property type="protein sequence ID" value="CAF0720831.1"/>
    <property type="molecule type" value="Genomic_DNA"/>
</dbReference>
<keyword evidence="5" id="KW-1185">Reference proteome</keyword>
<sequence>MQVYHYCLFLLAFIAVLINSRYIDRSYDNEHDDELYFPSNYHLERAYRSRALDRYIRNMLANNNNDDEKSSESAAFERRGKSITKGDPREFMG</sequence>
<evidence type="ECO:0000313" key="4">
    <source>
        <dbReference type="EMBL" id="CAF1142317.1"/>
    </source>
</evidence>
<evidence type="ECO:0000256" key="1">
    <source>
        <dbReference type="SAM" id="MobiDB-lite"/>
    </source>
</evidence>
<comment type="caution">
    <text evidence="3">The sequence shown here is derived from an EMBL/GenBank/DDBJ whole genome shotgun (WGS) entry which is preliminary data.</text>
</comment>